<dbReference type="Pfam" id="PF04204">
    <property type="entry name" value="HTS"/>
    <property type="match status" value="1"/>
</dbReference>
<dbReference type="InterPro" id="IPR029062">
    <property type="entry name" value="Class_I_gatase-like"/>
</dbReference>
<sequence>MHDKIDTQKRFYKVLPNAELTFLYPRSHYQNRPVPAEVAATSEPLDISRINEFDGFIITGAPIDHLAFKDVYFKN</sequence>
<dbReference type="Gene3D" id="3.40.50.880">
    <property type="match status" value="1"/>
</dbReference>
<comment type="caution">
    <text evidence="1">The sequence shown here is derived from an EMBL/GenBank/DDBJ whole genome shotgun (WGS) entry which is preliminary data.</text>
</comment>
<evidence type="ECO:0000313" key="1">
    <source>
        <dbReference type="EMBL" id="KRM06681.1"/>
    </source>
</evidence>
<accession>A0A0R1VUS3</accession>
<organism evidence="1 2">
    <name type="scientific">Lactobacillus kitasatonis DSM 16761 = JCM 1039</name>
    <dbReference type="NCBI Taxonomy" id="1423767"/>
    <lineage>
        <taxon>Bacteria</taxon>
        <taxon>Bacillati</taxon>
        <taxon>Bacillota</taxon>
        <taxon>Bacilli</taxon>
        <taxon>Lactobacillales</taxon>
        <taxon>Lactobacillaceae</taxon>
        <taxon>Lactobacillus</taxon>
    </lineage>
</organism>
<gene>
    <name evidence="1" type="ORF">FC59_GL001597</name>
</gene>
<dbReference type="AlphaFoldDB" id="A0A0R1VUS3"/>
<dbReference type="SUPFAM" id="SSF52317">
    <property type="entry name" value="Class I glutamine amidotransferase-like"/>
    <property type="match status" value="1"/>
</dbReference>
<dbReference type="Proteomes" id="UP000051307">
    <property type="component" value="Unassembled WGS sequence"/>
</dbReference>
<name>A0A0R1VUS3_9LACO</name>
<evidence type="ECO:0000313" key="2">
    <source>
        <dbReference type="Proteomes" id="UP000051307"/>
    </source>
</evidence>
<proteinExistence type="predicted"/>
<reference evidence="1 2" key="1">
    <citation type="journal article" date="2015" name="Genome Announc.">
        <title>Expanding the biotechnology potential of lactobacilli through comparative genomics of 213 strains and associated genera.</title>
        <authorList>
            <person name="Sun Z."/>
            <person name="Harris H.M."/>
            <person name="McCann A."/>
            <person name="Guo C."/>
            <person name="Argimon S."/>
            <person name="Zhang W."/>
            <person name="Yang X."/>
            <person name="Jeffery I.B."/>
            <person name="Cooney J.C."/>
            <person name="Kagawa T.F."/>
            <person name="Liu W."/>
            <person name="Song Y."/>
            <person name="Salvetti E."/>
            <person name="Wrobel A."/>
            <person name="Rasinkangas P."/>
            <person name="Parkhill J."/>
            <person name="Rea M.C."/>
            <person name="O'Sullivan O."/>
            <person name="Ritari J."/>
            <person name="Douillard F.P."/>
            <person name="Paul Ross R."/>
            <person name="Yang R."/>
            <person name="Briner A.E."/>
            <person name="Felis G.E."/>
            <person name="de Vos W.M."/>
            <person name="Barrangou R."/>
            <person name="Klaenhammer T.R."/>
            <person name="Caufield P.W."/>
            <person name="Cui Y."/>
            <person name="Zhang H."/>
            <person name="O'Toole P.W."/>
        </authorList>
    </citation>
    <scope>NUCLEOTIDE SEQUENCE [LARGE SCALE GENOMIC DNA]</scope>
    <source>
        <strain evidence="1 2">DSM 16761</strain>
    </source>
</reference>
<dbReference type="PATRIC" id="fig|1423767.3.peg.1658"/>
<protein>
    <submittedName>
        <fullName evidence="1">Uncharacterized protein</fullName>
    </submittedName>
</protein>
<dbReference type="InterPro" id="IPR033752">
    <property type="entry name" value="MetA_family"/>
</dbReference>
<dbReference type="EMBL" id="AZFU01000004">
    <property type="protein sequence ID" value="KRM06681.1"/>
    <property type="molecule type" value="Genomic_DNA"/>
</dbReference>